<dbReference type="InterPro" id="IPR011993">
    <property type="entry name" value="PH-like_dom_sf"/>
</dbReference>
<dbReference type="SUPFAM" id="SSF50729">
    <property type="entry name" value="PH domain-like"/>
    <property type="match status" value="1"/>
</dbReference>
<gene>
    <name evidence="4" type="ORF">LSH36_77g03006</name>
</gene>
<dbReference type="Gene3D" id="2.30.29.30">
    <property type="entry name" value="Pleckstrin-homology domain (PH domain)/Phosphotyrosine-binding domain (PTB)"/>
    <property type="match status" value="1"/>
</dbReference>
<dbReference type="AlphaFoldDB" id="A0AAD9NCJ0"/>
<evidence type="ECO:0000256" key="1">
    <source>
        <dbReference type="ARBA" id="ARBA00007736"/>
    </source>
</evidence>
<feature type="compositionally biased region" description="Pro residues" evidence="2">
    <location>
        <begin position="165"/>
        <end position="181"/>
    </location>
</feature>
<reference evidence="4" key="1">
    <citation type="journal article" date="2023" name="Mol. Biol. Evol.">
        <title>Third-Generation Sequencing Reveals the Adaptive Role of the Epigenome in Three Deep-Sea Polychaetes.</title>
        <authorList>
            <person name="Perez M."/>
            <person name="Aroh O."/>
            <person name="Sun Y."/>
            <person name="Lan Y."/>
            <person name="Juniper S.K."/>
            <person name="Young C.R."/>
            <person name="Angers B."/>
            <person name="Qian P.Y."/>
        </authorList>
    </citation>
    <scope>NUCLEOTIDE SEQUENCE</scope>
    <source>
        <strain evidence="4">P08H-3</strain>
    </source>
</reference>
<feature type="non-terminal residue" evidence="4">
    <location>
        <position position="1"/>
    </location>
</feature>
<feature type="region of interest" description="Disordered" evidence="2">
    <location>
        <begin position="139"/>
        <end position="184"/>
    </location>
</feature>
<dbReference type="EMBL" id="JAODUP010000077">
    <property type="protein sequence ID" value="KAK2163568.1"/>
    <property type="molecule type" value="Genomic_DNA"/>
</dbReference>
<accession>A0AAD9NCJ0</accession>
<dbReference type="GO" id="GO:0006897">
    <property type="term" value="P:endocytosis"/>
    <property type="evidence" value="ECO:0007669"/>
    <property type="project" value="InterPro"/>
</dbReference>
<evidence type="ECO:0000313" key="5">
    <source>
        <dbReference type="Proteomes" id="UP001208570"/>
    </source>
</evidence>
<organism evidence="4 5">
    <name type="scientific">Paralvinella palmiformis</name>
    <dbReference type="NCBI Taxonomy" id="53620"/>
    <lineage>
        <taxon>Eukaryota</taxon>
        <taxon>Metazoa</taxon>
        <taxon>Spiralia</taxon>
        <taxon>Lophotrochozoa</taxon>
        <taxon>Annelida</taxon>
        <taxon>Polychaeta</taxon>
        <taxon>Sedentaria</taxon>
        <taxon>Canalipalpata</taxon>
        <taxon>Terebellida</taxon>
        <taxon>Terebelliformia</taxon>
        <taxon>Alvinellidae</taxon>
        <taxon>Paralvinella</taxon>
    </lineage>
</organism>
<feature type="region of interest" description="Disordered" evidence="2">
    <location>
        <begin position="227"/>
        <end position="285"/>
    </location>
</feature>
<protein>
    <recommendedName>
        <fullName evidence="3">NECAP PHear domain-containing protein</fullName>
    </recommendedName>
</protein>
<dbReference type="Pfam" id="PF07933">
    <property type="entry name" value="DUF1681"/>
    <property type="match status" value="1"/>
</dbReference>
<evidence type="ECO:0000313" key="4">
    <source>
        <dbReference type="EMBL" id="KAK2163568.1"/>
    </source>
</evidence>
<proteinExistence type="inferred from homology"/>
<feature type="domain" description="NECAP PHear" evidence="3">
    <location>
        <begin position="60"/>
        <end position="114"/>
    </location>
</feature>
<comment type="caution">
    <text evidence="4">The sequence shown here is derived from an EMBL/GenBank/DDBJ whole genome shotgun (WGS) entry which is preliminary data.</text>
</comment>
<evidence type="ECO:0000259" key="3">
    <source>
        <dbReference type="Pfam" id="PF07933"/>
    </source>
</evidence>
<dbReference type="GO" id="GO:0030125">
    <property type="term" value="C:clathrin vesicle coat"/>
    <property type="evidence" value="ECO:0007669"/>
    <property type="project" value="TreeGrafter"/>
</dbReference>
<feature type="compositionally biased region" description="Low complexity" evidence="2">
    <location>
        <begin position="263"/>
        <end position="275"/>
    </location>
</feature>
<dbReference type="InterPro" id="IPR012466">
    <property type="entry name" value="NECAP_PHear"/>
</dbReference>
<comment type="similarity">
    <text evidence="1">Belongs to the NECAP family.</text>
</comment>
<evidence type="ECO:0000256" key="2">
    <source>
        <dbReference type="SAM" id="MobiDB-lite"/>
    </source>
</evidence>
<sequence>FICRFYVRTKYSDIHLFDIGRLSDEMADTEYESVLCIKNEVFVYQIPARTSNRGYSYPGIAVEQVLDSSRYFVIRIQDDSGRKAFIGIGFADRGDSFDLLVSMQDHFKTTTYRHPVDILECNARTLSSPDAVSQIFLTKKQKENTSPSNSGKQRPRVQGSGLGILPPPPAGGGRIAPPPRAPSAVAAVPNAELDPLDDTFGSSQPEVTMTTKQNDVDFLLNFESSCSVSSSDSSTSPSLPPPVLQPQKPAKPVESPDPWGDFTSAGGSSSTNKSSQPAGNWVCFE</sequence>
<dbReference type="PANTHER" id="PTHR12847:SF9">
    <property type="entry name" value="NECAP-LIKE PROTEIN CG9132"/>
    <property type="match status" value="1"/>
</dbReference>
<dbReference type="Proteomes" id="UP001208570">
    <property type="component" value="Unassembled WGS sequence"/>
</dbReference>
<name>A0AAD9NCJ0_9ANNE</name>
<dbReference type="PANTHER" id="PTHR12847">
    <property type="entry name" value="ATP-BINDING CASSETTE ABC TRANSPORTER-RELATED"/>
    <property type="match status" value="1"/>
</dbReference>
<feature type="compositionally biased region" description="Low complexity" evidence="2">
    <location>
        <begin position="227"/>
        <end position="237"/>
    </location>
</feature>
<keyword evidence="5" id="KW-1185">Reference proteome</keyword>